<dbReference type="Proteomes" id="UP000006727">
    <property type="component" value="Chromosome 17"/>
</dbReference>
<dbReference type="InParanoid" id="A0A2K1J2D3"/>
<evidence type="ECO:0000313" key="2">
    <source>
        <dbReference type="EnsemblPlants" id="PAC:32907133.CDS.1"/>
    </source>
</evidence>
<proteinExistence type="predicted"/>
<protein>
    <submittedName>
        <fullName evidence="1 2">Uncharacterized protein</fullName>
    </submittedName>
</protein>
<evidence type="ECO:0000313" key="1">
    <source>
        <dbReference type="EMBL" id="PNR35688.1"/>
    </source>
</evidence>
<name>A0A2K1J2D3_PHYPA</name>
<reference evidence="2" key="3">
    <citation type="submission" date="2020-12" db="UniProtKB">
        <authorList>
            <consortium name="EnsemblPlants"/>
        </authorList>
    </citation>
    <scope>IDENTIFICATION</scope>
</reference>
<dbReference type="Gramene" id="Pp3c17_1410V3.1">
    <property type="protein sequence ID" value="PAC:32907133.CDS.1"/>
    <property type="gene ID" value="Pp3c17_1410"/>
</dbReference>
<dbReference type="AlphaFoldDB" id="A0A2K1J2D3"/>
<dbReference type="Gramene" id="Pp3c17_1410V3.2">
    <property type="protein sequence ID" value="PAC:32907134.CDS.1"/>
    <property type="gene ID" value="Pp3c17_1410"/>
</dbReference>
<dbReference type="EMBL" id="ABEU02000017">
    <property type="protein sequence ID" value="PNR35688.1"/>
    <property type="molecule type" value="Genomic_DNA"/>
</dbReference>
<dbReference type="EnsemblPlants" id="Pp3c17_1410V3.1">
    <property type="protein sequence ID" value="PAC:32907133.CDS.1"/>
    <property type="gene ID" value="Pp3c17_1410"/>
</dbReference>
<sequence length="82" mass="9359">MRIRRTRSRCSNETRRRSRLRNRCVGGSLDASGIELLESSKEASCCAHLLLKAQFHRQTILWSVVVVVHVQLELRLEGSGLK</sequence>
<reference evidence="1 3" key="1">
    <citation type="journal article" date="2008" name="Science">
        <title>The Physcomitrella genome reveals evolutionary insights into the conquest of land by plants.</title>
        <authorList>
            <person name="Rensing S."/>
            <person name="Lang D."/>
            <person name="Zimmer A."/>
            <person name="Terry A."/>
            <person name="Salamov A."/>
            <person name="Shapiro H."/>
            <person name="Nishiyama T."/>
            <person name="Perroud P.-F."/>
            <person name="Lindquist E."/>
            <person name="Kamisugi Y."/>
            <person name="Tanahashi T."/>
            <person name="Sakakibara K."/>
            <person name="Fujita T."/>
            <person name="Oishi K."/>
            <person name="Shin-I T."/>
            <person name="Kuroki Y."/>
            <person name="Toyoda A."/>
            <person name="Suzuki Y."/>
            <person name="Hashimoto A."/>
            <person name="Yamaguchi K."/>
            <person name="Sugano A."/>
            <person name="Kohara Y."/>
            <person name="Fujiyama A."/>
            <person name="Anterola A."/>
            <person name="Aoki S."/>
            <person name="Ashton N."/>
            <person name="Barbazuk W.B."/>
            <person name="Barker E."/>
            <person name="Bennetzen J."/>
            <person name="Bezanilla M."/>
            <person name="Blankenship R."/>
            <person name="Cho S.H."/>
            <person name="Dutcher S."/>
            <person name="Estelle M."/>
            <person name="Fawcett J.A."/>
            <person name="Gundlach H."/>
            <person name="Hanada K."/>
            <person name="Heyl A."/>
            <person name="Hicks K.A."/>
            <person name="Hugh J."/>
            <person name="Lohr M."/>
            <person name="Mayer K."/>
            <person name="Melkozernov A."/>
            <person name="Murata T."/>
            <person name="Nelson D."/>
            <person name="Pils B."/>
            <person name="Prigge M."/>
            <person name="Reiss B."/>
            <person name="Renner T."/>
            <person name="Rombauts S."/>
            <person name="Rushton P."/>
            <person name="Sanderfoot A."/>
            <person name="Schween G."/>
            <person name="Shiu S.-H."/>
            <person name="Stueber K."/>
            <person name="Theodoulou F.L."/>
            <person name="Tu H."/>
            <person name="Van de Peer Y."/>
            <person name="Verrier P.J."/>
            <person name="Waters E."/>
            <person name="Wood A."/>
            <person name="Yang L."/>
            <person name="Cove D."/>
            <person name="Cuming A."/>
            <person name="Hasebe M."/>
            <person name="Lucas S."/>
            <person name="Mishler D.B."/>
            <person name="Reski R."/>
            <person name="Grigoriev I."/>
            <person name="Quatrano R.S."/>
            <person name="Boore J.L."/>
        </authorList>
    </citation>
    <scope>NUCLEOTIDE SEQUENCE [LARGE SCALE GENOMIC DNA]</scope>
    <source>
        <strain evidence="2 3">cv. Gransden 2004</strain>
    </source>
</reference>
<keyword evidence="3" id="KW-1185">Reference proteome</keyword>
<organism evidence="1">
    <name type="scientific">Physcomitrium patens</name>
    <name type="common">Spreading-leaved earth moss</name>
    <name type="synonym">Physcomitrella patens</name>
    <dbReference type="NCBI Taxonomy" id="3218"/>
    <lineage>
        <taxon>Eukaryota</taxon>
        <taxon>Viridiplantae</taxon>
        <taxon>Streptophyta</taxon>
        <taxon>Embryophyta</taxon>
        <taxon>Bryophyta</taxon>
        <taxon>Bryophytina</taxon>
        <taxon>Bryopsida</taxon>
        <taxon>Funariidae</taxon>
        <taxon>Funariales</taxon>
        <taxon>Funariaceae</taxon>
        <taxon>Physcomitrium</taxon>
    </lineage>
</organism>
<evidence type="ECO:0000313" key="3">
    <source>
        <dbReference type="Proteomes" id="UP000006727"/>
    </source>
</evidence>
<dbReference type="EnsemblPlants" id="Pp3c17_1410V3.2">
    <property type="protein sequence ID" value="PAC:32907134.CDS.1"/>
    <property type="gene ID" value="Pp3c17_1410"/>
</dbReference>
<accession>A0A2K1J2D3</accession>
<gene>
    <name evidence="1" type="ORF">PHYPA_021538</name>
</gene>
<reference evidence="1 3" key="2">
    <citation type="journal article" date="2018" name="Plant J.">
        <title>The Physcomitrella patens chromosome-scale assembly reveals moss genome structure and evolution.</title>
        <authorList>
            <person name="Lang D."/>
            <person name="Ullrich K.K."/>
            <person name="Murat F."/>
            <person name="Fuchs J."/>
            <person name="Jenkins J."/>
            <person name="Haas F.B."/>
            <person name="Piednoel M."/>
            <person name="Gundlach H."/>
            <person name="Van Bel M."/>
            <person name="Meyberg R."/>
            <person name="Vives C."/>
            <person name="Morata J."/>
            <person name="Symeonidi A."/>
            <person name="Hiss M."/>
            <person name="Muchero W."/>
            <person name="Kamisugi Y."/>
            <person name="Saleh O."/>
            <person name="Blanc G."/>
            <person name="Decker E.L."/>
            <person name="van Gessel N."/>
            <person name="Grimwood J."/>
            <person name="Hayes R.D."/>
            <person name="Graham S.W."/>
            <person name="Gunter L.E."/>
            <person name="McDaniel S.F."/>
            <person name="Hoernstein S.N.W."/>
            <person name="Larsson A."/>
            <person name="Li F.W."/>
            <person name="Perroud P.F."/>
            <person name="Phillips J."/>
            <person name="Ranjan P."/>
            <person name="Rokshar D.S."/>
            <person name="Rothfels C.J."/>
            <person name="Schneider L."/>
            <person name="Shu S."/>
            <person name="Stevenson D.W."/>
            <person name="Thummler F."/>
            <person name="Tillich M."/>
            <person name="Villarreal Aguilar J.C."/>
            <person name="Widiez T."/>
            <person name="Wong G.K."/>
            <person name="Wymore A."/>
            <person name="Zhang Y."/>
            <person name="Zimmer A.D."/>
            <person name="Quatrano R.S."/>
            <person name="Mayer K.F.X."/>
            <person name="Goodstein D."/>
            <person name="Casacuberta J.M."/>
            <person name="Vandepoele K."/>
            <person name="Reski R."/>
            <person name="Cuming A.C."/>
            <person name="Tuskan G.A."/>
            <person name="Maumus F."/>
            <person name="Salse J."/>
            <person name="Schmutz J."/>
            <person name="Rensing S.A."/>
        </authorList>
    </citation>
    <scope>NUCLEOTIDE SEQUENCE [LARGE SCALE GENOMIC DNA]</scope>
    <source>
        <strain evidence="2 3">cv. Gransden 2004</strain>
    </source>
</reference>